<keyword evidence="1" id="KW-0433">Leucine-rich repeat</keyword>
<feature type="domain" description="Disease resistance R13L4/SHOC-2-like LRR" evidence="4">
    <location>
        <begin position="154"/>
        <end position="230"/>
    </location>
</feature>
<proteinExistence type="predicted"/>
<dbReference type="PROSITE" id="PS51450">
    <property type="entry name" value="LRR"/>
    <property type="match status" value="2"/>
</dbReference>
<name>A0A428Q049_9HYPO</name>
<evidence type="ECO:0000256" key="3">
    <source>
        <dbReference type="SAM" id="MobiDB-lite"/>
    </source>
</evidence>
<dbReference type="GO" id="GO:0005737">
    <property type="term" value="C:cytoplasm"/>
    <property type="evidence" value="ECO:0007669"/>
    <property type="project" value="TreeGrafter"/>
</dbReference>
<organism evidence="5 6">
    <name type="scientific">Fusarium floridanum</name>
    <dbReference type="NCBI Taxonomy" id="1325733"/>
    <lineage>
        <taxon>Eukaryota</taxon>
        <taxon>Fungi</taxon>
        <taxon>Dikarya</taxon>
        <taxon>Ascomycota</taxon>
        <taxon>Pezizomycotina</taxon>
        <taxon>Sordariomycetes</taxon>
        <taxon>Hypocreomycetidae</taxon>
        <taxon>Hypocreales</taxon>
        <taxon>Nectriaceae</taxon>
        <taxon>Fusarium</taxon>
        <taxon>Fusarium solani species complex</taxon>
    </lineage>
</organism>
<dbReference type="PANTHER" id="PTHR48051:SF54">
    <property type="entry name" value="LEUCINE-RICH REPEAT-CONTAINING PROTEIN"/>
    <property type="match status" value="1"/>
</dbReference>
<dbReference type="InterPro" id="IPR032675">
    <property type="entry name" value="LRR_dom_sf"/>
</dbReference>
<feature type="region of interest" description="Disordered" evidence="3">
    <location>
        <begin position="416"/>
        <end position="435"/>
    </location>
</feature>
<dbReference type="InterPro" id="IPR001611">
    <property type="entry name" value="Leu-rich_rpt"/>
</dbReference>
<keyword evidence="2" id="KW-0677">Repeat</keyword>
<dbReference type="InterPro" id="IPR055414">
    <property type="entry name" value="LRR_R13L4/SHOC2-like"/>
</dbReference>
<feature type="region of interest" description="Disordered" evidence="3">
    <location>
        <begin position="356"/>
        <end position="380"/>
    </location>
</feature>
<evidence type="ECO:0000259" key="4">
    <source>
        <dbReference type="Pfam" id="PF23598"/>
    </source>
</evidence>
<comment type="caution">
    <text evidence="5">The sequence shown here is derived from an EMBL/GenBank/DDBJ whole genome shotgun (WGS) entry which is preliminary data.</text>
</comment>
<gene>
    <name evidence="5" type="ORF">CEP51_014042</name>
</gene>
<evidence type="ECO:0000256" key="2">
    <source>
        <dbReference type="ARBA" id="ARBA00022737"/>
    </source>
</evidence>
<dbReference type="Proteomes" id="UP000287972">
    <property type="component" value="Unassembled WGS sequence"/>
</dbReference>
<dbReference type="AlphaFoldDB" id="A0A428Q049"/>
<reference evidence="5 6" key="1">
    <citation type="submission" date="2017-06" db="EMBL/GenBank/DDBJ databases">
        <title>Comparative genomic analysis of Ambrosia Fusariam Clade fungi.</title>
        <authorList>
            <person name="Stajich J.E."/>
            <person name="Carrillo J."/>
            <person name="Kijimoto T."/>
            <person name="Eskalen A."/>
            <person name="O'Donnell K."/>
            <person name="Kasson M."/>
        </authorList>
    </citation>
    <scope>NUCLEOTIDE SEQUENCE [LARGE SCALE GENOMIC DNA]</scope>
    <source>
        <strain evidence="5 6">NRRL62606</strain>
    </source>
</reference>
<evidence type="ECO:0000313" key="6">
    <source>
        <dbReference type="Proteomes" id="UP000287972"/>
    </source>
</evidence>
<dbReference type="Pfam" id="PF23598">
    <property type="entry name" value="LRR_14"/>
    <property type="match status" value="1"/>
</dbReference>
<dbReference type="Gene3D" id="3.80.10.10">
    <property type="entry name" value="Ribonuclease Inhibitor"/>
    <property type="match status" value="1"/>
</dbReference>
<dbReference type="InterPro" id="IPR050216">
    <property type="entry name" value="LRR_domain-containing"/>
</dbReference>
<evidence type="ECO:0000313" key="5">
    <source>
        <dbReference type="EMBL" id="RSL58676.1"/>
    </source>
</evidence>
<feature type="region of interest" description="Disordered" evidence="3">
    <location>
        <begin position="1"/>
        <end position="74"/>
    </location>
</feature>
<dbReference type="PANTHER" id="PTHR48051">
    <property type="match status" value="1"/>
</dbReference>
<evidence type="ECO:0000256" key="1">
    <source>
        <dbReference type="ARBA" id="ARBA00022614"/>
    </source>
</evidence>
<dbReference type="Pfam" id="PF10428">
    <property type="entry name" value="SOG2"/>
    <property type="match status" value="2"/>
</dbReference>
<feature type="compositionally biased region" description="Low complexity" evidence="3">
    <location>
        <begin position="321"/>
        <end position="331"/>
    </location>
</feature>
<dbReference type="InterPro" id="IPR019487">
    <property type="entry name" value="RAM_signalling_pathway_SOG2"/>
</dbReference>
<accession>A0A428Q049</accession>
<feature type="region of interest" description="Disordered" evidence="3">
    <location>
        <begin position="286"/>
        <end position="335"/>
    </location>
</feature>
<sequence>MGPQFVPAGLAGAAADKESIISPYQEENRCHPVDDFPIPQRSSRRPGPWNTQQSGGIRPPNIAPKSRPPPSSDKQALQLAQRALEKTLGEGGDRVAEMTVTGQSVSQGITVDLSHNNLYSLPDEAIDIINHNIERLALSHNRLSTIPPRLSLCTSLRYLNARNNSIEVFPPVLYKLECLEILDLSRNRIQALPDDIAKMTSLKVLAAQKNAIEDIPPCIAEMTALLALKIEGNPLNPMLKQIIDAHSHEPVPKGVRDNEGADVAVTAQIKQFLRYEARPAMARAASERSLGSGEEVDAFQHSSKRSRAGRFPIKVHGANDPTSRSSPFPSKSHSKALSLHNNALWSPGTIPLALDERERSQSTSDVLWTPDPRDVHSQANRPGVTVNKRFGVQQLPQLPTTDRFSQHLRGLSLSAAMSPSAQLPEPKDRPSSSPEEMLDVIPICQSNTQHDPLLDMARTVYFSIHRLHWLVQALSSLTSDGSYKRSSLEMVVYNANLHLSELGRQIQNYATQADQSHNRRRNAKQIRRACTILIKAYIPICSQICRSIDILVERAEPRFIHDLISLLYTSTMGLRAEFLRPLQNHGAFDQTIKHMPATKQQRRRKPGSKRGLFVRTPVSGQSMGHYTDGSLTPRCSPWTPLLPTPVPSLNGEHELLDQLYDALRRLCQLIPETLPAINRRFLTTFDNMKGQRTAPHVIETWWSAVTACSRVIDLSETLSNSLSSIRMKGPLSVSFRDLCYRLIDAWTAFGDILKSSKSLFGLDSDSKKGLQQIQQAVKETMNRLMAVSPTTAATPVFPQPPTTLPSIPLTPQQASLGPAIQATVSFSP</sequence>
<protein>
    <recommendedName>
        <fullName evidence="4">Disease resistance R13L4/SHOC-2-like LRR domain-containing protein</fullName>
    </recommendedName>
</protein>
<keyword evidence="6" id="KW-1185">Reference proteome</keyword>
<dbReference type="SUPFAM" id="SSF52075">
    <property type="entry name" value="Outer arm dynein light chain 1"/>
    <property type="match status" value="1"/>
</dbReference>
<dbReference type="InterPro" id="IPR003591">
    <property type="entry name" value="Leu-rich_rpt_typical-subtyp"/>
</dbReference>
<dbReference type="EMBL" id="NKCL01000624">
    <property type="protein sequence ID" value="RSL58676.1"/>
    <property type="molecule type" value="Genomic_DNA"/>
</dbReference>
<dbReference type="SMART" id="SM00369">
    <property type="entry name" value="LRR_TYP"/>
    <property type="match status" value="3"/>
</dbReference>